<dbReference type="EMBL" id="CP002400">
    <property type="protein sequence ID" value="ADU27007.1"/>
    <property type="molecule type" value="Genomic_DNA"/>
</dbReference>
<dbReference type="InterPro" id="IPR050325">
    <property type="entry name" value="Prot/Nucl_acid_deglycase"/>
</dbReference>
<evidence type="ECO:0000259" key="1">
    <source>
        <dbReference type="Pfam" id="PF01965"/>
    </source>
</evidence>
<dbReference type="NCBIfam" id="TIGR01383">
    <property type="entry name" value="not_thiJ"/>
    <property type="match status" value="1"/>
</dbReference>
<dbReference type="Proteomes" id="UP000001551">
    <property type="component" value="Chromosome"/>
</dbReference>
<dbReference type="Pfam" id="PF01965">
    <property type="entry name" value="DJ-1_PfpI"/>
    <property type="match status" value="1"/>
</dbReference>
<dbReference type="GO" id="GO:0005737">
    <property type="term" value="C:cytoplasm"/>
    <property type="evidence" value="ECO:0007669"/>
    <property type="project" value="TreeGrafter"/>
</dbReference>
<dbReference type="STRING" id="663278.Ethha_1470"/>
<proteinExistence type="predicted"/>
<dbReference type="Gene3D" id="3.40.50.880">
    <property type="match status" value="1"/>
</dbReference>
<dbReference type="SUPFAM" id="SSF52317">
    <property type="entry name" value="Class I glutamine amidotransferase-like"/>
    <property type="match status" value="1"/>
</dbReference>
<dbReference type="PANTHER" id="PTHR48094">
    <property type="entry name" value="PROTEIN/NUCLEIC ACID DEGLYCASE DJ-1-RELATED"/>
    <property type="match status" value="1"/>
</dbReference>
<dbReference type="CDD" id="cd03135">
    <property type="entry name" value="GATase1_DJ-1"/>
    <property type="match status" value="1"/>
</dbReference>
<dbReference type="InterPro" id="IPR006287">
    <property type="entry name" value="DJ-1"/>
</dbReference>
<dbReference type="AlphaFoldDB" id="E6U7I4"/>
<dbReference type="PANTHER" id="PTHR48094:SF12">
    <property type="entry name" value="PARKINSON DISEASE PROTEIN 7 HOMOLOG"/>
    <property type="match status" value="1"/>
</dbReference>
<evidence type="ECO:0000313" key="2">
    <source>
        <dbReference type="EMBL" id="ADU27007.1"/>
    </source>
</evidence>
<gene>
    <name evidence="2" type="ordered locus">Ethha_1470</name>
</gene>
<dbReference type="eggNOG" id="COG0693">
    <property type="taxonomic scope" value="Bacteria"/>
</dbReference>
<dbReference type="InterPro" id="IPR029062">
    <property type="entry name" value="Class_I_gatase-like"/>
</dbReference>
<dbReference type="RefSeq" id="WP_013485362.1">
    <property type="nucleotide sequence ID" value="NC_014828.1"/>
</dbReference>
<dbReference type="InterPro" id="IPR002818">
    <property type="entry name" value="DJ-1/PfpI"/>
</dbReference>
<protein>
    <submittedName>
        <fullName evidence="2">DJ-1 family protein</fullName>
    </submittedName>
</protein>
<name>E6U7I4_ETHHY</name>
<evidence type="ECO:0000313" key="3">
    <source>
        <dbReference type="Proteomes" id="UP000001551"/>
    </source>
</evidence>
<accession>E6U7I4</accession>
<reference evidence="2 3" key="1">
    <citation type="submission" date="2010-12" db="EMBL/GenBank/DDBJ databases">
        <title>Complete sequence of Ethanoligenens harbinense YUAN-3.</title>
        <authorList>
            <person name="Lucas S."/>
            <person name="Copeland A."/>
            <person name="Lapidus A."/>
            <person name="Cheng J.-F."/>
            <person name="Bruce D."/>
            <person name="Goodwin L."/>
            <person name="Pitluck S."/>
            <person name="Chertkov O."/>
            <person name="Misra M."/>
            <person name="Detter J.C."/>
            <person name="Han C."/>
            <person name="Tapia R."/>
            <person name="Land M."/>
            <person name="Hauser L."/>
            <person name="Jeffries C."/>
            <person name="Kyrpides N."/>
            <person name="Ivanova N."/>
            <person name="Mikhailova N."/>
            <person name="Wang A."/>
            <person name="Mouttaki H."/>
            <person name="He Z."/>
            <person name="Zhou J."/>
            <person name="Hemme C.L."/>
            <person name="Woyke T."/>
        </authorList>
    </citation>
    <scope>NUCLEOTIDE SEQUENCE [LARGE SCALE GENOMIC DNA]</scope>
    <source>
        <strain evidence="3">DSM 18485 / JCM 12961 / CGMCC 1.5033 / YUAN-3</strain>
    </source>
</reference>
<keyword evidence="3" id="KW-1185">Reference proteome</keyword>
<organism evidence="2 3">
    <name type="scientific">Ethanoligenens harbinense (strain DSM 18485 / JCM 12961 / CGMCC 1.5033 / YUAN-3)</name>
    <dbReference type="NCBI Taxonomy" id="663278"/>
    <lineage>
        <taxon>Bacteria</taxon>
        <taxon>Bacillati</taxon>
        <taxon>Bacillota</taxon>
        <taxon>Clostridia</taxon>
        <taxon>Eubacteriales</taxon>
        <taxon>Oscillospiraceae</taxon>
        <taxon>Ethanoligenens</taxon>
    </lineage>
</organism>
<dbReference type="KEGG" id="eha:Ethha_1470"/>
<feature type="domain" description="DJ-1/PfpI" evidence="1">
    <location>
        <begin position="2"/>
        <end position="160"/>
    </location>
</feature>
<dbReference type="HOGENOM" id="CLU_000445_44_2_9"/>
<sequence>MIVLFLAEGFEEIEALATLDILRRAGLTVQTVGVPGREVKGAHGVTVTADVTAGEIDTDGVEMVVLPGGPGTPNLEASETVQRFIDYAVQNDLWLGAICAAPSILGHKGLLAGKKAVCYPGYEPELKGAQVGSTSVSIDGRIITGNGPGASFAFGLELAAALAGREKAEQVKSGMQIR</sequence>